<dbReference type="AlphaFoldDB" id="A0A9P0GJZ4"/>
<dbReference type="EC" id="1.15.1.1" evidence="2"/>
<evidence type="ECO:0000256" key="8">
    <source>
        <dbReference type="ARBA" id="ARBA00032899"/>
    </source>
</evidence>
<reference evidence="11" key="1">
    <citation type="submission" date="2022-01" db="EMBL/GenBank/DDBJ databases">
        <authorList>
            <person name="King R."/>
        </authorList>
    </citation>
    <scope>NUCLEOTIDE SEQUENCE</scope>
</reference>
<dbReference type="Pfam" id="PF00080">
    <property type="entry name" value="Sod_Cu"/>
    <property type="match status" value="1"/>
</dbReference>
<dbReference type="EMBL" id="OU896707">
    <property type="protein sequence ID" value="CAH1116609.1"/>
    <property type="molecule type" value="Genomic_DNA"/>
</dbReference>
<protein>
    <recommendedName>
        <fullName evidence="2">superoxide dismutase</fullName>
        <ecNumber evidence="2">1.15.1.1</ecNumber>
    </recommendedName>
    <alternativeName>
        <fullName evidence="8">Superoxide dismutase copper chaperone</fullName>
    </alternativeName>
</protein>
<evidence type="ECO:0000256" key="1">
    <source>
        <dbReference type="ARBA" id="ARBA00001973"/>
    </source>
</evidence>
<dbReference type="InterPro" id="IPR001424">
    <property type="entry name" value="SOD_Cu_Zn_dom"/>
</dbReference>
<evidence type="ECO:0000256" key="5">
    <source>
        <dbReference type="ARBA" id="ARBA00022862"/>
    </source>
</evidence>
<dbReference type="PANTHER" id="PTHR10003">
    <property type="entry name" value="SUPEROXIDE DISMUTASE CU-ZN -RELATED"/>
    <property type="match status" value="1"/>
</dbReference>
<keyword evidence="6" id="KW-0560">Oxidoreductase</keyword>
<dbReference type="Pfam" id="PF00403">
    <property type="entry name" value="HMA"/>
    <property type="match status" value="1"/>
</dbReference>
<dbReference type="InterPro" id="IPR024134">
    <property type="entry name" value="SOD_Cu/Zn_/chaperone"/>
</dbReference>
<dbReference type="CDD" id="cd00371">
    <property type="entry name" value="HMA"/>
    <property type="match status" value="1"/>
</dbReference>
<dbReference type="Gene3D" id="3.30.70.100">
    <property type="match status" value="1"/>
</dbReference>
<comment type="cofactor">
    <cofactor evidence="1">
        <name>Cu(2+)</name>
        <dbReference type="ChEBI" id="CHEBI:29036"/>
    </cofactor>
</comment>
<dbReference type="OrthoDB" id="666972at2759"/>
<organism evidence="11 12">
    <name type="scientific">Phaedon cochleariae</name>
    <name type="common">Mustard beetle</name>
    <dbReference type="NCBI Taxonomy" id="80249"/>
    <lineage>
        <taxon>Eukaryota</taxon>
        <taxon>Metazoa</taxon>
        <taxon>Ecdysozoa</taxon>
        <taxon>Arthropoda</taxon>
        <taxon>Hexapoda</taxon>
        <taxon>Insecta</taxon>
        <taxon>Pterygota</taxon>
        <taxon>Neoptera</taxon>
        <taxon>Endopterygota</taxon>
        <taxon>Coleoptera</taxon>
        <taxon>Polyphaga</taxon>
        <taxon>Cucujiformia</taxon>
        <taxon>Chrysomeloidea</taxon>
        <taxon>Chrysomelidae</taxon>
        <taxon>Chrysomelinae</taxon>
        <taxon>Chrysomelini</taxon>
        <taxon>Phaedon</taxon>
    </lineage>
</organism>
<dbReference type="PROSITE" id="PS50846">
    <property type="entry name" value="HMA_2"/>
    <property type="match status" value="1"/>
</dbReference>
<evidence type="ECO:0000313" key="11">
    <source>
        <dbReference type="EMBL" id="CAH1116609.1"/>
    </source>
</evidence>
<dbReference type="Gene3D" id="2.60.40.200">
    <property type="entry name" value="Superoxide dismutase, copper/zinc binding domain"/>
    <property type="match status" value="1"/>
</dbReference>
<evidence type="ECO:0000259" key="10">
    <source>
        <dbReference type="PROSITE" id="PS50846"/>
    </source>
</evidence>
<keyword evidence="3" id="KW-0479">Metal-binding</keyword>
<evidence type="ECO:0000256" key="6">
    <source>
        <dbReference type="ARBA" id="ARBA00023002"/>
    </source>
</evidence>
<dbReference type="InterPro" id="IPR036423">
    <property type="entry name" value="SOD-like_Cu/Zn_dom_sf"/>
</dbReference>
<evidence type="ECO:0000256" key="2">
    <source>
        <dbReference type="ARBA" id="ARBA00012682"/>
    </source>
</evidence>
<dbReference type="InterPro" id="IPR036163">
    <property type="entry name" value="HMA_dom_sf"/>
</dbReference>
<comment type="catalytic activity">
    <reaction evidence="9">
        <text>2 superoxide + 2 H(+) = H2O2 + O2</text>
        <dbReference type="Rhea" id="RHEA:20696"/>
        <dbReference type="ChEBI" id="CHEBI:15378"/>
        <dbReference type="ChEBI" id="CHEBI:15379"/>
        <dbReference type="ChEBI" id="CHEBI:16240"/>
        <dbReference type="ChEBI" id="CHEBI:18421"/>
        <dbReference type="EC" id="1.15.1.1"/>
    </reaction>
</comment>
<evidence type="ECO:0000256" key="4">
    <source>
        <dbReference type="ARBA" id="ARBA00022833"/>
    </source>
</evidence>
<gene>
    <name evidence="11" type="ORF">PHAECO_LOCUS1236</name>
</gene>
<dbReference type="SUPFAM" id="SSF49329">
    <property type="entry name" value="Cu,Zn superoxide dismutase-like"/>
    <property type="match status" value="1"/>
</dbReference>
<keyword evidence="12" id="KW-1185">Reference proteome</keyword>
<comment type="similarity">
    <text evidence="7">In the C-terminal section; belongs to the Cu-Zn superoxide dismutase family.</text>
</comment>
<dbReference type="SUPFAM" id="SSF55008">
    <property type="entry name" value="HMA, heavy metal-associated domain"/>
    <property type="match status" value="1"/>
</dbReference>
<keyword evidence="4" id="KW-0862">Zinc</keyword>
<evidence type="ECO:0000313" key="12">
    <source>
        <dbReference type="Proteomes" id="UP001153737"/>
    </source>
</evidence>
<dbReference type="GO" id="GO:0004784">
    <property type="term" value="F:superoxide dismutase activity"/>
    <property type="evidence" value="ECO:0007669"/>
    <property type="project" value="UniProtKB-EC"/>
</dbReference>
<evidence type="ECO:0000256" key="9">
    <source>
        <dbReference type="ARBA" id="ARBA00049204"/>
    </source>
</evidence>
<proteinExistence type="inferred from homology"/>
<accession>A0A9P0GJZ4</accession>
<feature type="domain" description="HMA" evidence="10">
    <location>
        <begin position="3"/>
        <end position="66"/>
    </location>
</feature>
<dbReference type="GO" id="GO:0005507">
    <property type="term" value="F:copper ion binding"/>
    <property type="evidence" value="ECO:0007669"/>
    <property type="project" value="InterPro"/>
</dbReference>
<sequence>MTSATIEFAVQMTCYSCEESVKNSLQNVPGIEHFQIDLETQRVVIKSQLPSLEIMKLLESTGKKVTIKGYAGGQAAVSILEAGSASIKGVIRFIQATPNTCIIDGTVDGLKSDGGLHCLSIHECGDISSGCANVGDILTSNDTLPGKTYGDLGNIFSDENDRAQFRLENNIVKVSEIIGRSLVISRASDNNGAGAWNNIVCGVIARSAGLFQNPKTICACDGTTIWDEASKKSQL</sequence>
<dbReference type="InterPro" id="IPR006121">
    <property type="entry name" value="HMA_dom"/>
</dbReference>
<name>A0A9P0GJZ4_PHACE</name>
<dbReference type="Proteomes" id="UP001153737">
    <property type="component" value="Chromosome 1"/>
</dbReference>
<keyword evidence="5" id="KW-0049">Antioxidant</keyword>
<evidence type="ECO:0000256" key="3">
    <source>
        <dbReference type="ARBA" id="ARBA00022723"/>
    </source>
</evidence>
<evidence type="ECO:0000256" key="7">
    <source>
        <dbReference type="ARBA" id="ARBA00025798"/>
    </source>
</evidence>
<reference evidence="11" key="2">
    <citation type="submission" date="2022-10" db="EMBL/GenBank/DDBJ databases">
        <authorList>
            <consortium name="ENA_rothamsted_submissions"/>
            <consortium name="culmorum"/>
            <person name="King R."/>
        </authorList>
    </citation>
    <scope>NUCLEOTIDE SEQUENCE</scope>
</reference>